<keyword evidence="6" id="KW-0106">Calcium</keyword>
<evidence type="ECO:0000256" key="3">
    <source>
        <dbReference type="ARBA" id="ARBA00022525"/>
    </source>
</evidence>
<dbReference type="Gene3D" id="2.60.40.60">
    <property type="entry name" value="Cadherins"/>
    <property type="match status" value="6"/>
</dbReference>
<evidence type="ECO:0000256" key="7">
    <source>
        <dbReference type="ARBA" id="ARBA00023026"/>
    </source>
</evidence>
<dbReference type="Gene3D" id="2.60.40.3440">
    <property type="match status" value="1"/>
</dbReference>
<gene>
    <name evidence="11" type="ORF">EKL94_06780</name>
</gene>
<feature type="domain" description="Cadherin" evidence="10">
    <location>
        <begin position="3606"/>
        <end position="3709"/>
    </location>
</feature>
<feature type="domain" description="Cadherin" evidence="10">
    <location>
        <begin position="3191"/>
        <end position="3277"/>
    </location>
</feature>
<dbReference type="PROSITE" id="PS00330">
    <property type="entry name" value="HEMOLYSIN_CALCIUM"/>
    <property type="match status" value="22"/>
</dbReference>
<dbReference type="SMART" id="SM00112">
    <property type="entry name" value="CA"/>
    <property type="match status" value="8"/>
</dbReference>
<evidence type="ECO:0000313" key="12">
    <source>
        <dbReference type="Proteomes" id="UP000271705"/>
    </source>
</evidence>
<dbReference type="PROSITE" id="PS50268">
    <property type="entry name" value="CADHERIN_2"/>
    <property type="match status" value="6"/>
</dbReference>
<comment type="caution">
    <text evidence="11">The sequence shown here is derived from an EMBL/GenBank/DDBJ whole genome shotgun (WGS) entry which is preliminary data.</text>
</comment>
<sequence>MEMVEISKKLDAMLDLLKSKGGTSARAANYIRQAIAGSPYLLNAFNLATARGQLKGLELIPGTSIETGHFGAGSILRINERVFGNSGDAPHMAGLRQVLGHEIGHGIFNPLAPALKALQDGITLLQNNTAPGEIKDYTGLIADYIKAGRRTEAVSVMEGWNSAVSGMAKDSAKPLTLDVVLRQMKEILPYCIVGEAGSYALVPGITLDSNFNVQWSASNEEAFARCYFDRKDVKLGPRKNLDYNSFYAITPINEIIRYELANPRGPSDPRYVRIDMAKLGLSEAAIEGNGIGFAGTRDVFGYVDFSGGNGDGFRRDSNQAPKPGSPFESSFDWNAFFDAATLQRVAYAGGLGGAIGGAIASALRVNDPLWQTLTSATLQTLGRNLGQAIAAGGAQVALSQGQILDVLADVPAEFQESLRSAGAGALSAYLTAELFRSLGIKGSLAELGMSASSAALGQVIENLALIADGAKIGVFDGVQGSVFNAVGGYVGARIGASLVKFDTVEGQLGAQIGSAVGAYVGASMATTGANVGRTVGAAYGAIGAAVGALVGYILGGLIGSLFGGGKPSSWATVSWDEAQSSFNVTDVRSRGGGSRLGAQLIASAVAGTLNSILELSGSRIAVGSGMTGGTYGTYGKNYRYWSATPLTDSSPETIIAHGTVKGLGDMLARMVGGDVYIKRALGSHLVNLGGAQNFKANALVGDLLMAADYGRYVNDPWLINGLLGSSEDTGFAAQWAITFARATELGLGKRAASDWTGGFAAYLDQLGDGELDGVGLAAVNMRLVLDADGSRKFKLLDELGAEVYAFGDTIVTADKDSILGGAGNDSIIVNGATLSSTSGLLINGKAAPATHRIGIAAVIDAGAGNDLVRGGDLGNDLLGGSGNDTLVGGLLDDWLFGGDGNDVLFAGNVTNVNFAIGDASAQALAIAARGGNGNYLDGGAGDDRLYGSTGSDWLEGGAGNDLLVGGEGGDIIAGGAGDDRGANGEARLFGGGGADQYLFRLGDGRDVVYDEEGADAIRGSGDSLNDRLAKIANGQLARNWAGGGEYEVNGSVKGGEDAIVFGTGLSLQNIQMRRSSASGAGNDLIIALVSYDAAGNATLTGDELTIKDWFESSHRVEWLRFADGEDIRIGDMTSYIIGTGGSDVILGTYGADFLYGGAGNDEIRGLAGNDFGNGGSGDDFVAGDGDQDWVMGGSGNDQVLGGAGNDTVFGDDGNDRVYGGTGSDLVVGGRGNDEVVGGEGDDVFRYQRGDGDDIVMDDYVDNWDLVWEKGAYVNGYVRNADGTVSKDGVVYFDGSTWISHNDWNDEAQVLRRHKGALNGLIARNAGVDSLEFGVGIDIQDVMLQRDGNDLRLVIGRDGEKERLSASSDRITIKDWYALGGSIENMVFAATGRHALTDMTLLGGGDGNDTIAGTAGKDWLTGNGGDDVIDGGAGNDLLMGSEGDDTLRGGAGDDILYGGQGDDLLHGGAGADTLFGGGGVDIASYAGSAAVRVYLEGTFANTGDAKGDAYSSIEGIEGGAGADRLGGSIGADVLRGGGGADVMYGGEGDDVYEYNIGDGDDQIVEGAFSLEEIVTATGEVGAGYVAAWNYLGLGAGGKHAYQLIVSSRASGQTVYQSVANIDFLFATQQATMPPVSAWSFGIGRLLGGAWRNTDNGLQIVREAFQDAVGGNDTLSFGTGISLSNLSLKMANGHRLDITAAQNGSVLLEGPSDEKRFVEKLQLSDGLVVDLINLRQLTQGGTDLDDFVLGGTGADTINGGIGLDVLSGGAGNDTLRGGDGDDTLEGGAGADILDGGSDRISLGQAAVAGEAYGDTVRYVTSTASLVLDLAAGTLSGGHADGDTLVAVNGVSTLENVVGSDGFADTISGDSRANRLIGLGGNDWLDGRGGDDVLIGGDGNDTLMGGDGNDALSGDAGDDRLEGGAGNDVLAGGAGADELYGGLGDDQISGDVGNDKAWGGEGNDTLGGQDGDDQLYGEAGNDTLVGGAGDDLLDGGTGNDTLAGEAGNDLLRGGDGNDTYLFDREGGNDRIEDALGVNRIVLQNVANHEVWLQKVGNDLLVSVIGGSTRITIAGYYTGASRITEIATGAGSLFLAHAEPLLAAMAAESASVPAGMSSSLQGLLGSYWQNSSKPAPLVETQYLATDEDVPLSGSVNAVDHDGNITGYTVITAPGMGTIALNAATGAWVYTPAADRHGNDRFVVRVTDADGNTADQIVDLVVRSVNDAPSDILAPGPLAVDENAANNLSLGRFGHVDRDGAEDTATFTLINDGGGRFKITADGTLSVRDGTKLDYETATAHTIRVRVTDGAGAWFEKDFKVDVRNVNEAPFTPTRPPNTAPVLAGEKTGAGTVVGTFVIGDPDKTTPTLQLVTNPGGLLEVVGNQVRVRAGVAIDFETLAAAQGATLVDLDGDGIKEVLLTASVRASDGSLASASTLSFTYAIEDENDAPTAVVFAATTTSFSETDRVPTGTALPAILLGTLSATDPDTTAGSDFATMVYSVSDSRFEIINGNQLRLKAGAIVDYEAGSNVTVTVTATDRGGAGLSVSKQLVFTVVNRDDYLYGTAAGETLVGQANRDVIQGLGGNDIINGGGGNDDLYGGDGDDNLRGEAGDDKLWGELGRDTLYGGAGVDELRGGDGDDNLYGEDGDDRLYGDAGNDILDGGAGNDLLEGGIGNDTLRGGVGNDILRGGDGDDILDGGAGADTLSGGAGVDTLTYASATAGIVLNLATGTHGGAAAGDVLEDAFERVIGSGFDDVITGGAGDDYIEGGAGNDKLYGGAGNDTLYGGDGDDLLDAQAGNDTLYGGAGNDILIGGDDSDVYLIDRNSGADEIRNYDSSGDDIDVIGYRDISRNDLWFSRTGDDLVISVIGTSVVTTIKGWYTTTNANDRANYKIDFFLAGEHASSTINAEALVALMAGRTKPATVAAYQALHADGAFENQWRHYWDGNGLPSISIVPDQSINEDGQVALQFTVGDDLTPASGVTVRAVAVDATDLTTVVAWMNTPSITAGANGERTVTLVPKGNASGRVAIKLIATDAGGLVTERVFFMNVAPVVDAPVITRAVQVGKTLDGGTLTLDVQAALTDTDGSETLEIRISNLPTGLTLNKGTNLGNGVWSLTPAQLAGLALVGPATWSADLTGTAALTVTAIAKETATGKTSSKTQTLSVTINARPTDITVDRALSTVESTSDAPVANGTVLGNFARVDADNDSFTFSLTNNAGGRFAISAAGVLTVANASLLDYEANTSHQIVVRVTDSGGLTRDKTFTVAVTNVDEAPATPTISSQPVAIAAENAALGGVVIANLASSGGNGSYSYVLEGDARGWFTLVGNQLKFRDGLVLDFEALKAAGMTLSDADSDGRQEVVYSVSVKAVSGGLTSAGARTITVRLEDVNDTPHGITVDRTLSIAENTANGAEVGKFSGQDQDVTDGLTFTLVNNAGGRFAITAAGVLSVANGGLLDYEAATSHAITVRVTDTHGATRDQVFQVGVSNVNEAPRTPDVVQHVALTSENTGVSGQVVATLSSSDPDGTAPSYQIINDPFAWFAISGNQLKYNVSSFDFEAVAPYLQLIDGDGDGQLEAYYNVTVRATDGALVSGNREITVRIEDVNEAPTTWGQSVTLAESAPGAGQTVFQFTNWSDPDSQWYNRDHRFAITGGASNLFGINATTGQIALHGQLDYETAQSHQIQVTVTDRGGLSSSTWVTINVQNVNERPTVVQTQDSNYVYVLWGSDQEDIFSRLVITSAVELVSTTGQYWDTYTNETSFFDYGTTSKAISGDGFLNGYYYNGTLATRIVNRGNRRQVNDGNWGDPRGSGAGYYQETYYDTYYEIVIQSVDSAGLWSDPLKFVVNEFGARLGPVVLDLDGDGVETVGWAQSATRFDMNGDGVRDLTGWVGPHDGLLVLDRNRNGTIDSGAEISFTMDLEGAHSDLEGLAAYDSNGDRRLDANDARFGEFQVWRDANRDGISQAGELLTLQQAGVASINLDARRTGQMPGTSPDNTTYANGQYTRTDGTQAALSDMFFAFGERDEGGDGDGLNLNAGAGKGGRDLGSGDATSGRVNRRGGDPRFTPATGLPQAPVAQAVTELGDRFGGVEPTAAERMQQSARSEQRAPIDESIPSGPATQRSALHDNLALAQKKRFQMIEAMSTFDAQPYAQGISTAARDPATMELLTAIPDYRISRS</sequence>
<dbReference type="GO" id="GO:0016020">
    <property type="term" value="C:membrane"/>
    <property type="evidence" value="ECO:0007669"/>
    <property type="project" value="UniProtKB-SubCell"/>
</dbReference>
<feature type="domain" description="Cadherin" evidence="10">
    <location>
        <begin position="3393"/>
        <end position="3495"/>
    </location>
</feature>
<dbReference type="EMBL" id="RXLZ01000014">
    <property type="protein sequence ID" value="RTQ90455.1"/>
    <property type="molecule type" value="Genomic_DNA"/>
</dbReference>
<reference evidence="11 12" key="1">
    <citation type="submission" date="2018-12" db="EMBL/GenBank/DDBJ databases">
        <authorList>
            <person name="Kartti S."/>
            <person name="Manni A."/>
            <person name="Chemao El Fihri M.W."/>
            <person name="Laamarti M."/>
            <person name="Temsamani L."/>
            <person name="El Jamali J.E."/>
            <person name="Ouadghiri M."/>
            <person name="Ibrahimi A."/>
            <person name="Filati-Maltouf A."/>
        </authorList>
    </citation>
    <scope>NUCLEOTIDE SEQUENCE [LARGE SCALE GENOMIC DNA]</scope>
    <source>
        <strain evidence="11 12">MDMC339</strain>
    </source>
</reference>
<evidence type="ECO:0000256" key="8">
    <source>
        <dbReference type="ARBA" id="ARBA00023136"/>
    </source>
</evidence>
<evidence type="ECO:0000256" key="2">
    <source>
        <dbReference type="ARBA" id="ARBA00004613"/>
    </source>
</evidence>
<dbReference type="SUPFAM" id="SSF49313">
    <property type="entry name" value="Cadherin-like"/>
    <property type="match status" value="4"/>
</dbReference>
<dbReference type="InterPro" id="IPR010566">
    <property type="entry name" value="Haemolys_ca-bd"/>
</dbReference>
<keyword evidence="7" id="KW-0843">Virulence</keyword>
<dbReference type="InterPro" id="IPR001343">
    <property type="entry name" value="Hemolysn_Ca-bd"/>
</dbReference>
<dbReference type="PRINTS" id="PR00313">
    <property type="entry name" value="CABNDNGRPT"/>
</dbReference>
<comment type="subcellular location">
    <subcellularLocation>
        <location evidence="1">Membrane</location>
    </subcellularLocation>
    <subcellularLocation>
        <location evidence="2">Secreted</location>
    </subcellularLocation>
</comment>
<dbReference type="InterPro" id="IPR018511">
    <property type="entry name" value="Hemolysin-typ_Ca-bd_CS"/>
</dbReference>
<dbReference type="Pfam" id="PF00353">
    <property type="entry name" value="HemolysinCabind"/>
    <property type="match status" value="19"/>
</dbReference>
<accession>A0A3S0JL20</accession>
<keyword evidence="3" id="KW-0964">Secreted</keyword>
<dbReference type="PRINTS" id="PR01488">
    <property type="entry name" value="RTXTOXINA"/>
</dbReference>
<keyword evidence="5" id="KW-0677">Repeat</keyword>
<feature type="domain" description="Cadherin" evidence="10">
    <location>
        <begin position="3504"/>
        <end position="3607"/>
    </location>
</feature>
<evidence type="ECO:0000256" key="6">
    <source>
        <dbReference type="ARBA" id="ARBA00022837"/>
    </source>
</evidence>
<dbReference type="GO" id="GO:0005576">
    <property type="term" value="C:extracellular region"/>
    <property type="evidence" value="ECO:0007669"/>
    <property type="project" value="UniProtKB-SubCell"/>
</dbReference>
<keyword evidence="8" id="KW-0472">Membrane</keyword>
<evidence type="ECO:0000259" key="10">
    <source>
        <dbReference type="PROSITE" id="PS50268"/>
    </source>
</evidence>
<dbReference type="Pfam" id="PF00028">
    <property type="entry name" value="Cadherin"/>
    <property type="match status" value="1"/>
</dbReference>
<name>A0A3S0JL20_STEMA</name>
<dbReference type="Pfam" id="PF06594">
    <property type="entry name" value="HCBP_related"/>
    <property type="match status" value="1"/>
</dbReference>
<evidence type="ECO:0000313" key="11">
    <source>
        <dbReference type="EMBL" id="RTQ90455.1"/>
    </source>
</evidence>
<proteinExistence type="predicted"/>
<evidence type="ECO:0000256" key="9">
    <source>
        <dbReference type="SAM" id="MobiDB-lite"/>
    </source>
</evidence>
<dbReference type="InterPro" id="IPR050557">
    <property type="entry name" value="RTX_toxin/Mannuronan_C5-epim"/>
</dbReference>
<feature type="region of interest" description="Disordered" evidence="9">
    <location>
        <begin position="4021"/>
        <end position="4067"/>
    </location>
</feature>
<feature type="region of interest" description="Disordered" evidence="9">
    <location>
        <begin position="1942"/>
        <end position="1976"/>
    </location>
</feature>
<feature type="domain" description="Cadherin" evidence="10">
    <location>
        <begin position="2451"/>
        <end position="2566"/>
    </location>
</feature>
<dbReference type="Pfam" id="PF17963">
    <property type="entry name" value="Big_9"/>
    <property type="match status" value="1"/>
</dbReference>
<evidence type="ECO:0000256" key="4">
    <source>
        <dbReference type="ARBA" id="ARBA00022656"/>
    </source>
</evidence>
<dbReference type="Proteomes" id="UP000271705">
    <property type="component" value="Unassembled WGS sequence"/>
</dbReference>
<dbReference type="GO" id="GO:0007156">
    <property type="term" value="P:homophilic cell adhesion via plasma membrane adhesion molecules"/>
    <property type="evidence" value="ECO:0007669"/>
    <property type="project" value="InterPro"/>
</dbReference>
<dbReference type="InterPro" id="IPR015919">
    <property type="entry name" value="Cadherin-like_sf"/>
</dbReference>
<dbReference type="NCBIfam" id="NF012211">
    <property type="entry name" value="tand_rpt_95"/>
    <property type="match status" value="1"/>
</dbReference>
<dbReference type="InterPro" id="IPR011049">
    <property type="entry name" value="Serralysin-like_metalloprot_C"/>
</dbReference>
<feature type="domain" description="Cadherin" evidence="10">
    <location>
        <begin position="2227"/>
        <end position="2338"/>
    </location>
</feature>
<feature type="region of interest" description="Disordered" evidence="9">
    <location>
        <begin position="4090"/>
        <end position="4118"/>
    </location>
</feature>
<dbReference type="PANTHER" id="PTHR38340:SF1">
    <property type="entry name" value="S-LAYER PROTEIN"/>
    <property type="match status" value="1"/>
</dbReference>
<keyword evidence="4" id="KW-0800">Toxin</keyword>
<dbReference type="GO" id="GO:0090729">
    <property type="term" value="F:toxin activity"/>
    <property type="evidence" value="ECO:0007669"/>
    <property type="project" value="UniProtKB-KW"/>
</dbReference>
<dbReference type="InterPro" id="IPR002126">
    <property type="entry name" value="Cadherin-like_dom"/>
</dbReference>
<evidence type="ECO:0000256" key="1">
    <source>
        <dbReference type="ARBA" id="ARBA00004370"/>
    </source>
</evidence>
<dbReference type="CDD" id="cd11304">
    <property type="entry name" value="Cadherin_repeat"/>
    <property type="match status" value="6"/>
</dbReference>
<dbReference type="PRINTS" id="PR00205">
    <property type="entry name" value="CADHERIN"/>
</dbReference>
<feature type="region of interest" description="Disordered" evidence="9">
    <location>
        <begin position="1902"/>
        <end position="1922"/>
    </location>
</feature>
<organism evidence="11 12">
    <name type="scientific">Stenotrophomonas maltophilia</name>
    <name type="common">Pseudomonas maltophilia</name>
    <name type="synonym">Xanthomonas maltophilia</name>
    <dbReference type="NCBI Taxonomy" id="40324"/>
    <lineage>
        <taxon>Bacteria</taxon>
        <taxon>Pseudomonadati</taxon>
        <taxon>Pseudomonadota</taxon>
        <taxon>Gammaproteobacteria</taxon>
        <taxon>Lysobacterales</taxon>
        <taxon>Lysobacteraceae</taxon>
        <taxon>Stenotrophomonas</taxon>
        <taxon>Stenotrophomonas maltophilia group</taxon>
    </lineage>
</organism>
<dbReference type="SUPFAM" id="SSF51120">
    <property type="entry name" value="beta-Roll"/>
    <property type="match status" value="10"/>
</dbReference>
<dbReference type="PANTHER" id="PTHR38340">
    <property type="entry name" value="S-LAYER PROTEIN"/>
    <property type="match status" value="1"/>
</dbReference>
<dbReference type="InterPro" id="IPR003995">
    <property type="entry name" value="RTX_toxin_determinant-A"/>
</dbReference>
<dbReference type="Gene3D" id="2.150.10.10">
    <property type="entry name" value="Serralysin-like metalloprotease, C-terminal"/>
    <property type="match status" value="12"/>
</dbReference>
<dbReference type="GO" id="GO:0005509">
    <property type="term" value="F:calcium ion binding"/>
    <property type="evidence" value="ECO:0007669"/>
    <property type="project" value="InterPro"/>
</dbReference>
<evidence type="ECO:0000256" key="5">
    <source>
        <dbReference type="ARBA" id="ARBA00022737"/>
    </source>
</evidence>
<protein>
    <submittedName>
        <fullName evidence="11">Tandem-95 repeat protein</fullName>
    </submittedName>
</protein>